<protein>
    <submittedName>
        <fullName evidence="2">Uncharacterized protein</fullName>
    </submittedName>
</protein>
<accession>A0A319CUB9</accession>
<proteinExistence type="predicted"/>
<gene>
    <name evidence="2" type="ORF">BO82DRAFT_61801</name>
</gene>
<dbReference type="GeneID" id="37144133"/>
<sequence length="134" mass="15149">MCLSHSIQLRSLGLDMSFRPLETYDEVSGGFPLSPTGFIALQPSLEIVKSGEGMVSNVWLQQLIHRLSRRYPVRSGARFLSAASREGVYISRNVMAIALCLSALFVLHMTLLLFWTPLCFIARCLSIYVKTYWM</sequence>
<dbReference type="RefSeq" id="XP_025492623.1">
    <property type="nucleotide sequence ID" value="XM_025641391.1"/>
</dbReference>
<name>A0A319CUB9_9EURO</name>
<keyword evidence="1" id="KW-1133">Transmembrane helix</keyword>
<evidence type="ECO:0000313" key="2">
    <source>
        <dbReference type="EMBL" id="PYH82423.1"/>
    </source>
</evidence>
<evidence type="ECO:0000256" key="1">
    <source>
        <dbReference type="SAM" id="Phobius"/>
    </source>
</evidence>
<dbReference type="AlphaFoldDB" id="A0A319CUB9"/>
<keyword evidence="3" id="KW-1185">Reference proteome</keyword>
<feature type="transmembrane region" description="Helical" evidence="1">
    <location>
        <begin position="94"/>
        <end position="115"/>
    </location>
</feature>
<organism evidence="2 3">
    <name type="scientific">Aspergillus uvarum CBS 121591</name>
    <dbReference type="NCBI Taxonomy" id="1448315"/>
    <lineage>
        <taxon>Eukaryota</taxon>
        <taxon>Fungi</taxon>
        <taxon>Dikarya</taxon>
        <taxon>Ascomycota</taxon>
        <taxon>Pezizomycotina</taxon>
        <taxon>Eurotiomycetes</taxon>
        <taxon>Eurotiomycetidae</taxon>
        <taxon>Eurotiales</taxon>
        <taxon>Aspergillaceae</taxon>
        <taxon>Aspergillus</taxon>
        <taxon>Aspergillus subgen. Circumdati</taxon>
    </lineage>
</organism>
<evidence type="ECO:0000313" key="3">
    <source>
        <dbReference type="Proteomes" id="UP000248340"/>
    </source>
</evidence>
<keyword evidence="1" id="KW-0812">Transmembrane</keyword>
<dbReference type="EMBL" id="KZ821695">
    <property type="protein sequence ID" value="PYH82423.1"/>
    <property type="molecule type" value="Genomic_DNA"/>
</dbReference>
<dbReference type="Proteomes" id="UP000248340">
    <property type="component" value="Unassembled WGS sequence"/>
</dbReference>
<dbReference type="OrthoDB" id="10630192at2759"/>
<dbReference type="VEuPathDB" id="FungiDB:BO82DRAFT_61801"/>
<reference evidence="2 3" key="1">
    <citation type="submission" date="2016-12" db="EMBL/GenBank/DDBJ databases">
        <title>The genomes of Aspergillus section Nigri reveals drivers in fungal speciation.</title>
        <authorList>
            <consortium name="DOE Joint Genome Institute"/>
            <person name="Vesth T.C."/>
            <person name="Nybo J."/>
            <person name="Theobald S."/>
            <person name="Brandl J."/>
            <person name="Frisvad J.C."/>
            <person name="Nielsen K.F."/>
            <person name="Lyhne E.K."/>
            <person name="Kogle M.E."/>
            <person name="Kuo A."/>
            <person name="Riley R."/>
            <person name="Clum A."/>
            <person name="Nolan M."/>
            <person name="Lipzen A."/>
            <person name="Salamov A."/>
            <person name="Henrissat B."/>
            <person name="Wiebenga A."/>
            <person name="De Vries R.P."/>
            <person name="Grigoriev I.V."/>
            <person name="Mortensen U.H."/>
            <person name="Andersen M.R."/>
            <person name="Baker S.E."/>
        </authorList>
    </citation>
    <scope>NUCLEOTIDE SEQUENCE [LARGE SCALE GENOMIC DNA]</scope>
    <source>
        <strain evidence="2 3">CBS 121591</strain>
    </source>
</reference>
<keyword evidence="1" id="KW-0472">Membrane</keyword>